<dbReference type="Gene3D" id="3.30.43.10">
    <property type="entry name" value="Uridine Diphospho-n-acetylenolpyruvylglucosamine Reductase, domain 2"/>
    <property type="match status" value="1"/>
</dbReference>
<dbReference type="PANTHER" id="PTHR43716:SF1">
    <property type="entry name" value="D-2-HYDROXYGLUTARATE DEHYDROGENASE, MITOCHONDRIAL"/>
    <property type="match status" value="1"/>
</dbReference>
<dbReference type="InterPro" id="IPR051264">
    <property type="entry name" value="FAD-oxidored/transferase_4"/>
</dbReference>
<evidence type="ECO:0000256" key="2">
    <source>
        <dbReference type="ARBA" id="ARBA00008000"/>
    </source>
</evidence>
<dbReference type="InterPro" id="IPR016166">
    <property type="entry name" value="FAD-bd_PCMH"/>
</dbReference>
<dbReference type="PANTHER" id="PTHR43716">
    <property type="entry name" value="D-2-HYDROXYGLUTARATE DEHYDROGENASE, MITOCHONDRIAL"/>
    <property type="match status" value="1"/>
</dbReference>
<dbReference type="Proteomes" id="UP000050454">
    <property type="component" value="Unassembled WGS sequence"/>
</dbReference>
<name>A0A0P7BN48_9BACT</name>
<comment type="caution">
    <text evidence="7">The sequence shown here is derived from an EMBL/GenBank/DDBJ whole genome shotgun (WGS) entry which is preliminary data.</text>
</comment>
<evidence type="ECO:0000256" key="1">
    <source>
        <dbReference type="ARBA" id="ARBA00001974"/>
    </source>
</evidence>
<protein>
    <submittedName>
        <fullName evidence="7">Lactate dehydrogenase</fullName>
    </submittedName>
</protein>
<dbReference type="InterPro" id="IPR004113">
    <property type="entry name" value="FAD-bd_oxidored_4_C"/>
</dbReference>
<evidence type="ECO:0000256" key="3">
    <source>
        <dbReference type="ARBA" id="ARBA00022630"/>
    </source>
</evidence>
<comment type="cofactor">
    <cofactor evidence="1">
        <name>FAD</name>
        <dbReference type="ChEBI" id="CHEBI:57692"/>
    </cofactor>
</comment>
<dbReference type="GO" id="GO:0022904">
    <property type="term" value="P:respiratory electron transport chain"/>
    <property type="evidence" value="ECO:0007669"/>
    <property type="project" value="TreeGrafter"/>
</dbReference>
<keyword evidence="4" id="KW-0274">FAD</keyword>
<sequence length="471" mass="52541">MSGIIEELLQSIGKESLLTAEEAANRPASLWLSNDNLNCKALLRPANTQEVSKALKICNDHGQTVVPHGGLTGVARGEKTGPEDIAISLERMNSIEEINLQNKTVTVQAGVILQDLQNAVADKGLLFPLDLGSKGSCMIGGNISTNAGGLQALRYGVTRQLVLGLEVVMADGTIISSMNKMLKNNAGYDLKQLFIGSEGTLGIITRAVLKLEDAPKSRNTAMVALKSFNHAVDFLNRSKRDLNSTLTTYEIFWNDYYRLMTTPPSEYKPPLAQDYPFYVLMETLGQDEKSDEERFHQHLESCLTEGVIEDASPATSHQEFTNLWGIREKVELIFQIHQPVFLFDVSLPISEMENYISSIEKQYRSEWDEVHFYAYGHMGDGNLHMYVCCGENDHKTRHRVEEIAFEPLKAIGGSVTAEHGLGLEKKPWVHYCRTPEELALMRTLKNALDPKGILNRGKVISETFPTFKHQN</sequence>
<keyword evidence="8" id="KW-1185">Reference proteome</keyword>
<dbReference type="FunFam" id="1.10.45.10:FF:000001">
    <property type="entry name" value="D-lactate dehydrogenase mitochondrial"/>
    <property type="match status" value="1"/>
</dbReference>
<evidence type="ECO:0000256" key="4">
    <source>
        <dbReference type="ARBA" id="ARBA00022827"/>
    </source>
</evidence>
<dbReference type="AlphaFoldDB" id="A0A0P7BN48"/>
<evidence type="ECO:0000256" key="5">
    <source>
        <dbReference type="ARBA" id="ARBA00023002"/>
    </source>
</evidence>
<dbReference type="InterPro" id="IPR016167">
    <property type="entry name" value="FAD-bd_PCMH_sub1"/>
</dbReference>
<dbReference type="SUPFAM" id="SSF55103">
    <property type="entry name" value="FAD-linked oxidases, C-terminal domain"/>
    <property type="match status" value="1"/>
</dbReference>
<dbReference type="Pfam" id="PF01565">
    <property type="entry name" value="FAD_binding_4"/>
    <property type="match status" value="1"/>
</dbReference>
<keyword evidence="5" id="KW-0560">Oxidoreductase</keyword>
<dbReference type="PATRIC" id="fig|1605367.3.peg.1142"/>
<dbReference type="GO" id="GO:0071949">
    <property type="term" value="F:FAD binding"/>
    <property type="evidence" value="ECO:0007669"/>
    <property type="project" value="InterPro"/>
</dbReference>
<dbReference type="GO" id="GO:0016491">
    <property type="term" value="F:oxidoreductase activity"/>
    <property type="evidence" value="ECO:0007669"/>
    <property type="project" value="UniProtKB-KW"/>
</dbReference>
<evidence type="ECO:0000313" key="7">
    <source>
        <dbReference type="EMBL" id="KPM46753.1"/>
    </source>
</evidence>
<dbReference type="EMBL" id="LGTQ01000015">
    <property type="protein sequence ID" value="KPM46753.1"/>
    <property type="molecule type" value="Genomic_DNA"/>
</dbReference>
<dbReference type="InterPro" id="IPR006094">
    <property type="entry name" value="Oxid_FAD_bind_N"/>
</dbReference>
<dbReference type="InterPro" id="IPR016171">
    <property type="entry name" value="Vanillyl_alc_oxidase_C-sub2"/>
</dbReference>
<dbReference type="PROSITE" id="PS51387">
    <property type="entry name" value="FAD_PCMH"/>
    <property type="match status" value="1"/>
</dbReference>
<accession>A0A0P7BN48</accession>
<dbReference type="Gene3D" id="3.30.70.2740">
    <property type="match status" value="1"/>
</dbReference>
<dbReference type="STRING" id="1605367.AFM12_18510"/>
<dbReference type="Gene3D" id="1.10.45.10">
    <property type="entry name" value="Vanillyl-alcohol Oxidase, Chain A, domain 4"/>
    <property type="match status" value="1"/>
</dbReference>
<comment type="similarity">
    <text evidence="2">Belongs to the FAD-binding oxidoreductase/transferase type 4 family.</text>
</comment>
<evidence type="ECO:0000259" key="6">
    <source>
        <dbReference type="PROSITE" id="PS51387"/>
    </source>
</evidence>
<dbReference type="Gene3D" id="3.30.465.10">
    <property type="match status" value="1"/>
</dbReference>
<dbReference type="InterPro" id="IPR036318">
    <property type="entry name" value="FAD-bd_PCMH-like_sf"/>
</dbReference>
<reference evidence="7 8" key="1">
    <citation type="submission" date="2015-07" db="EMBL/GenBank/DDBJ databases">
        <title>The draft genome sequence of Leadbetterella sp. JN14-9.</title>
        <authorList>
            <person name="Liu Y."/>
            <person name="Du J."/>
            <person name="Shao Z."/>
        </authorList>
    </citation>
    <scope>NUCLEOTIDE SEQUENCE [LARGE SCALE GENOMIC DNA]</scope>
    <source>
        <strain evidence="7 8">JN14-9</strain>
    </source>
</reference>
<dbReference type="InterPro" id="IPR016164">
    <property type="entry name" value="FAD-linked_Oxase-like_C"/>
</dbReference>
<dbReference type="RefSeq" id="WP_055151619.1">
    <property type="nucleotide sequence ID" value="NZ_JXSZ01000015.1"/>
</dbReference>
<dbReference type="OrthoDB" id="9767256at2"/>
<dbReference type="Gene3D" id="3.30.70.2190">
    <property type="match status" value="1"/>
</dbReference>
<gene>
    <name evidence="7" type="ORF">AFM12_18510</name>
</gene>
<feature type="domain" description="FAD-binding PCMH-type" evidence="6">
    <location>
        <begin position="35"/>
        <end position="214"/>
    </location>
</feature>
<dbReference type="SUPFAM" id="SSF56176">
    <property type="entry name" value="FAD-binding/transporter-associated domain-like"/>
    <property type="match status" value="1"/>
</dbReference>
<keyword evidence="3" id="KW-0285">Flavoprotein</keyword>
<dbReference type="InterPro" id="IPR016169">
    <property type="entry name" value="FAD-bd_PCMH_sub2"/>
</dbReference>
<proteinExistence type="inferred from homology"/>
<organism evidence="7 8">
    <name type="scientific">Jiulongibacter sediminis</name>
    <dbReference type="NCBI Taxonomy" id="1605367"/>
    <lineage>
        <taxon>Bacteria</taxon>
        <taxon>Pseudomonadati</taxon>
        <taxon>Bacteroidota</taxon>
        <taxon>Cytophagia</taxon>
        <taxon>Cytophagales</taxon>
        <taxon>Leadbetterellaceae</taxon>
        <taxon>Jiulongibacter</taxon>
    </lineage>
</organism>
<evidence type="ECO:0000313" key="8">
    <source>
        <dbReference type="Proteomes" id="UP000050454"/>
    </source>
</evidence>
<dbReference type="Pfam" id="PF02913">
    <property type="entry name" value="FAD-oxidase_C"/>
    <property type="match status" value="1"/>
</dbReference>